<dbReference type="InterPro" id="IPR032675">
    <property type="entry name" value="LRR_dom_sf"/>
</dbReference>
<dbReference type="EMBL" id="KQ086213">
    <property type="protein sequence ID" value="KLO06372.1"/>
    <property type="molecule type" value="Genomic_DNA"/>
</dbReference>
<dbReference type="InParanoid" id="A0A0H2R4U8"/>
<dbReference type="Proteomes" id="UP000053477">
    <property type="component" value="Unassembled WGS sequence"/>
</dbReference>
<gene>
    <name evidence="1" type="ORF">SCHPADRAFT_986544</name>
</gene>
<accession>A0A0H2R4U8</accession>
<name>A0A0H2R4U8_9AGAM</name>
<organism evidence="1 2">
    <name type="scientific">Schizopora paradoxa</name>
    <dbReference type="NCBI Taxonomy" id="27342"/>
    <lineage>
        <taxon>Eukaryota</taxon>
        <taxon>Fungi</taxon>
        <taxon>Dikarya</taxon>
        <taxon>Basidiomycota</taxon>
        <taxon>Agaricomycotina</taxon>
        <taxon>Agaricomycetes</taxon>
        <taxon>Hymenochaetales</taxon>
        <taxon>Schizoporaceae</taxon>
        <taxon>Schizopora</taxon>
    </lineage>
</organism>
<dbReference type="AlphaFoldDB" id="A0A0H2R4U8"/>
<proteinExistence type="predicted"/>
<reference evidence="1 2" key="1">
    <citation type="submission" date="2015-04" db="EMBL/GenBank/DDBJ databases">
        <title>Complete genome sequence of Schizopora paradoxa KUC8140, a cosmopolitan wood degrader in East Asia.</title>
        <authorList>
            <consortium name="DOE Joint Genome Institute"/>
            <person name="Min B."/>
            <person name="Park H."/>
            <person name="Jang Y."/>
            <person name="Kim J.-J."/>
            <person name="Kim K.H."/>
            <person name="Pangilinan J."/>
            <person name="Lipzen A."/>
            <person name="Riley R."/>
            <person name="Grigoriev I.V."/>
            <person name="Spatafora J.W."/>
            <person name="Choi I.-G."/>
        </authorList>
    </citation>
    <scope>NUCLEOTIDE SEQUENCE [LARGE SCALE GENOMIC DNA]</scope>
    <source>
        <strain evidence="1 2">KUC8140</strain>
    </source>
</reference>
<evidence type="ECO:0000313" key="1">
    <source>
        <dbReference type="EMBL" id="KLO06372.1"/>
    </source>
</evidence>
<protein>
    <submittedName>
        <fullName evidence="1">Uncharacterized protein</fullName>
    </submittedName>
</protein>
<dbReference type="Gene3D" id="3.80.10.10">
    <property type="entry name" value="Ribonuclease Inhibitor"/>
    <property type="match status" value="1"/>
</dbReference>
<keyword evidence="2" id="KW-1185">Reference proteome</keyword>
<sequence>MELLHDLEETRWNVSSEEIEIIRCKETWETWKNLELKLRMDRGQRHMSSEAFESLLGDAKRVDDMAKILKALLDAATELQHDYDEFLQPTVSKLSKGITSVPDEILALIFKFNADKYGRKQPIRLSQVSRKFRAVSLEARNLWTTLHSTTPRQELKLFIARSGQDTDLHIQVHHGVPFRRALEKESWDVCLAVAHRWKSLEVVELDFLVNFFGTKTIGDILKEMGGDYLDLPRLGELRIVHCRSTDSGGRADAVRNPRFGNGQIKLPWNTPNLRVLQLKNYTLSPSLALASLSSFTFVLELDSICTVQVKALLSFLVATPSITEFRLEACNFEALRVNSYQFDDVQCPSITSLGLTFTNYCFEERAERFAMAFTEAFHVPNIQQLSIAVCFNQKFFGREFDEEFGTQHFRKLSDALFPFNHKRPQLSSLICEILFDPPPLTKFRISSDDLPGTFEIPLDRVPNLASLALTTFTQVRFSRERSVEPCRLRELHFQGCSRMDGLAAIQSLKDIGVWESVGRVVVEDCTSFKYEEALDAIGKERLRFSNFFRPPFVIKQILVVD</sequence>
<evidence type="ECO:0000313" key="2">
    <source>
        <dbReference type="Proteomes" id="UP000053477"/>
    </source>
</evidence>
<dbReference type="SUPFAM" id="SSF52047">
    <property type="entry name" value="RNI-like"/>
    <property type="match status" value="1"/>
</dbReference>